<dbReference type="SMART" id="SM00388">
    <property type="entry name" value="HisKA"/>
    <property type="match status" value="1"/>
</dbReference>
<dbReference type="PANTHER" id="PTHR43711:SF1">
    <property type="entry name" value="HISTIDINE KINASE 1"/>
    <property type="match status" value="1"/>
</dbReference>
<dbReference type="Gene3D" id="1.10.287.130">
    <property type="match status" value="1"/>
</dbReference>
<protein>
    <recommendedName>
        <fullName evidence="2">histidine kinase</fullName>
        <ecNumber evidence="2">2.7.13.3</ecNumber>
    </recommendedName>
</protein>
<dbReference type="Proteomes" id="UP000663525">
    <property type="component" value="Chromosome"/>
</dbReference>
<dbReference type="InterPro" id="IPR036890">
    <property type="entry name" value="HATPase_C_sf"/>
</dbReference>
<dbReference type="EMBL" id="CP064787">
    <property type="protein sequence ID" value="QSG04922.1"/>
    <property type="molecule type" value="Genomic_DNA"/>
</dbReference>
<dbReference type="SUPFAM" id="SSF55874">
    <property type="entry name" value="ATPase domain of HSP90 chaperone/DNA topoisomerase II/histidine kinase"/>
    <property type="match status" value="1"/>
</dbReference>
<evidence type="ECO:0000256" key="5">
    <source>
        <dbReference type="ARBA" id="ARBA00023012"/>
    </source>
</evidence>
<evidence type="ECO:0000256" key="4">
    <source>
        <dbReference type="ARBA" id="ARBA00022777"/>
    </source>
</evidence>
<evidence type="ECO:0000313" key="8">
    <source>
        <dbReference type="Proteomes" id="UP000663525"/>
    </source>
</evidence>
<dbReference type="InterPro" id="IPR003594">
    <property type="entry name" value="HATPase_dom"/>
</dbReference>
<dbReference type="AlphaFoldDB" id="A0A897MWF9"/>
<evidence type="ECO:0000256" key="1">
    <source>
        <dbReference type="ARBA" id="ARBA00000085"/>
    </source>
</evidence>
<evidence type="ECO:0000313" key="7">
    <source>
        <dbReference type="EMBL" id="QSG04922.1"/>
    </source>
</evidence>
<dbReference type="PROSITE" id="PS50109">
    <property type="entry name" value="HIS_KIN"/>
    <property type="match status" value="1"/>
</dbReference>
<dbReference type="SMART" id="SM00387">
    <property type="entry name" value="HATPase_c"/>
    <property type="match status" value="1"/>
</dbReference>
<dbReference type="CDD" id="cd00082">
    <property type="entry name" value="HisKA"/>
    <property type="match status" value="1"/>
</dbReference>
<keyword evidence="3" id="KW-0808">Transferase</keyword>
<sequence>MLAHDLRNTLTGARGYTELAAESVSDPEADYLQTALDSLDRMETLITETLTLAKEGVDIGERESVQLSSVTQMAWETVSPSAATLEISNDRTVQADRSRLRQLFENLFRNVKEHCDADVHVTVAGTPDGFAVEDTGPGLPEEIVESLFGGAYGTGRRGLGLLIVERVASGHGWNGSVESDESGTRFEFSGVGVVTEPLHVVD</sequence>
<dbReference type="Gene3D" id="3.30.565.10">
    <property type="entry name" value="Histidine kinase-like ATPase, C-terminal domain"/>
    <property type="match status" value="1"/>
</dbReference>
<reference evidence="7" key="1">
    <citation type="submission" date="2020-11" db="EMBL/GenBank/DDBJ databases">
        <title>Carbohydrate-dependent, anaerobic sulfur respiration: A novel catabolism in halophilic archaea.</title>
        <authorList>
            <person name="Sorokin D.Y."/>
            <person name="Messina E."/>
            <person name="Smedile F."/>
            <person name="La Cono V."/>
            <person name="Hallsworth J.E."/>
            <person name="Yakimov M.M."/>
        </authorList>
    </citation>
    <scope>NUCLEOTIDE SEQUENCE</scope>
    <source>
        <strain evidence="7">HSR12-1</strain>
    </source>
</reference>
<dbReference type="GO" id="GO:0000155">
    <property type="term" value="F:phosphorelay sensor kinase activity"/>
    <property type="evidence" value="ECO:0007669"/>
    <property type="project" value="InterPro"/>
</dbReference>
<evidence type="ECO:0000259" key="6">
    <source>
        <dbReference type="PROSITE" id="PS50109"/>
    </source>
</evidence>
<organism evidence="7 8">
    <name type="scientific">Halapricum desulfuricans</name>
    <dbReference type="NCBI Taxonomy" id="2841257"/>
    <lineage>
        <taxon>Archaea</taxon>
        <taxon>Methanobacteriati</taxon>
        <taxon>Methanobacteriota</taxon>
        <taxon>Stenosarchaea group</taxon>
        <taxon>Halobacteria</taxon>
        <taxon>Halobacteriales</taxon>
        <taxon>Haloarculaceae</taxon>
        <taxon>Halapricum</taxon>
    </lineage>
</organism>
<dbReference type="InterPro" id="IPR050736">
    <property type="entry name" value="Sensor_HK_Regulatory"/>
</dbReference>
<evidence type="ECO:0000256" key="2">
    <source>
        <dbReference type="ARBA" id="ARBA00012438"/>
    </source>
</evidence>
<dbReference type="Pfam" id="PF02518">
    <property type="entry name" value="HATPase_c"/>
    <property type="match status" value="1"/>
</dbReference>
<dbReference type="PANTHER" id="PTHR43711">
    <property type="entry name" value="TWO-COMPONENT HISTIDINE KINASE"/>
    <property type="match status" value="1"/>
</dbReference>
<keyword evidence="4 7" id="KW-0418">Kinase</keyword>
<dbReference type="InterPro" id="IPR036097">
    <property type="entry name" value="HisK_dim/P_sf"/>
</dbReference>
<dbReference type="EC" id="2.7.13.3" evidence="2"/>
<evidence type="ECO:0000256" key="3">
    <source>
        <dbReference type="ARBA" id="ARBA00022679"/>
    </source>
</evidence>
<proteinExistence type="predicted"/>
<feature type="domain" description="Histidine kinase" evidence="6">
    <location>
        <begin position="1"/>
        <end position="189"/>
    </location>
</feature>
<dbReference type="InterPro" id="IPR005467">
    <property type="entry name" value="His_kinase_dom"/>
</dbReference>
<dbReference type="InterPro" id="IPR003661">
    <property type="entry name" value="HisK_dim/P_dom"/>
</dbReference>
<dbReference type="SUPFAM" id="SSF47384">
    <property type="entry name" value="Homodimeric domain of signal transducing histidine kinase"/>
    <property type="match status" value="1"/>
</dbReference>
<dbReference type="Pfam" id="PF00512">
    <property type="entry name" value="HisKA"/>
    <property type="match status" value="1"/>
</dbReference>
<name>A0A897MWF9_9EURY</name>
<keyword evidence="5" id="KW-0902">Two-component regulatory system</keyword>
<accession>A0A897MWF9</accession>
<gene>
    <name evidence="7" type="ORF">HSR121_0567</name>
</gene>
<comment type="catalytic activity">
    <reaction evidence="1">
        <text>ATP + protein L-histidine = ADP + protein N-phospho-L-histidine.</text>
        <dbReference type="EC" id="2.7.13.3"/>
    </reaction>
</comment>